<protein>
    <submittedName>
        <fullName evidence="5">Peptidase C15</fullName>
    </submittedName>
</protein>
<dbReference type="Pfam" id="PF01470">
    <property type="entry name" value="Peptidase_C15"/>
    <property type="match status" value="1"/>
</dbReference>
<evidence type="ECO:0000256" key="3">
    <source>
        <dbReference type="ARBA" id="ARBA00022801"/>
    </source>
</evidence>
<dbReference type="Proteomes" id="UP001576774">
    <property type="component" value="Unassembled WGS sequence"/>
</dbReference>
<evidence type="ECO:0000256" key="1">
    <source>
        <dbReference type="ARBA" id="ARBA00006641"/>
    </source>
</evidence>
<keyword evidence="2" id="KW-0645">Protease</keyword>
<reference evidence="5 6" key="1">
    <citation type="submission" date="2024-09" db="EMBL/GenBank/DDBJ databases">
        <title>Floridaenema gen nov. (Aerosakkonemataceae, Aerosakkonematales ord. nov., Cyanobacteria) from benthic tropical and subtropical fresh waters, with the description of four new species.</title>
        <authorList>
            <person name="Moretto J.A."/>
            <person name="Berthold D.E."/>
            <person name="Lefler F.W."/>
            <person name="Huang I.-S."/>
            <person name="Laughinghouse H. IV."/>
        </authorList>
    </citation>
    <scope>NUCLEOTIDE SEQUENCE [LARGE SCALE GENOMIC DNA]</scope>
    <source>
        <strain evidence="5 6">BLCC-F46</strain>
    </source>
</reference>
<keyword evidence="4" id="KW-0788">Thiol protease</keyword>
<comment type="caution">
    <text evidence="5">The sequence shown here is derived from an EMBL/GenBank/DDBJ whole genome shotgun (WGS) entry which is preliminary data.</text>
</comment>
<organism evidence="5 6">
    <name type="scientific">Floridaenema aerugineum BLCC-F46</name>
    <dbReference type="NCBI Taxonomy" id="3153654"/>
    <lineage>
        <taxon>Bacteria</taxon>
        <taxon>Bacillati</taxon>
        <taxon>Cyanobacteriota</taxon>
        <taxon>Cyanophyceae</taxon>
        <taxon>Oscillatoriophycideae</taxon>
        <taxon>Aerosakkonematales</taxon>
        <taxon>Aerosakkonemataceae</taxon>
        <taxon>Floridanema</taxon>
        <taxon>Floridanema aerugineum</taxon>
    </lineage>
</organism>
<gene>
    <name evidence="5" type="ORF">ACE1CC_01035</name>
</gene>
<dbReference type="InterPro" id="IPR016125">
    <property type="entry name" value="Peptidase_C15-like"/>
</dbReference>
<comment type="similarity">
    <text evidence="1">Belongs to the peptidase C15 family.</text>
</comment>
<dbReference type="PANTHER" id="PTHR23402">
    <property type="entry name" value="PROTEASE FAMILY C15 PYROGLUTAMYL-PEPTIDASE I-RELATED"/>
    <property type="match status" value="1"/>
</dbReference>
<evidence type="ECO:0000256" key="4">
    <source>
        <dbReference type="ARBA" id="ARBA00022807"/>
    </source>
</evidence>
<dbReference type="PANTHER" id="PTHR23402:SF1">
    <property type="entry name" value="PYROGLUTAMYL-PEPTIDASE I"/>
    <property type="match status" value="1"/>
</dbReference>
<keyword evidence="3" id="KW-0378">Hydrolase</keyword>
<dbReference type="SUPFAM" id="SSF53182">
    <property type="entry name" value="Pyrrolidone carboxyl peptidase (pyroglutamate aminopeptidase)"/>
    <property type="match status" value="1"/>
</dbReference>
<dbReference type="EMBL" id="JBHFNQ010000012">
    <property type="protein sequence ID" value="MFB2875455.1"/>
    <property type="molecule type" value="Genomic_DNA"/>
</dbReference>
<sequence>MSKKVLLTSFSTWLPHQKSNSSDDLLHEVTKDDSFPASLTTLRQLPVDIHQASNLVIERINQLNPHLIISCGMAERREILTVESQARRENHLIETWVKLERLTAGLKMTNISHDAGKFVCEGLYYSLLKHLRDRRIQTPCIFVHVPLLSEQNLPDIKADFSEIINRLLIFES</sequence>
<keyword evidence="6" id="KW-1185">Reference proteome</keyword>
<accession>A0ABV4WY65</accession>
<evidence type="ECO:0000313" key="6">
    <source>
        <dbReference type="Proteomes" id="UP001576774"/>
    </source>
</evidence>
<evidence type="ECO:0000256" key="2">
    <source>
        <dbReference type="ARBA" id="ARBA00022670"/>
    </source>
</evidence>
<proteinExistence type="inferred from homology"/>
<dbReference type="InterPro" id="IPR036440">
    <property type="entry name" value="Peptidase_C15-like_sf"/>
</dbReference>
<dbReference type="RefSeq" id="WP_413268619.1">
    <property type="nucleotide sequence ID" value="NZ_JBHFNQ010000012.1"/>
</dbReference>
<dbReference type="Gene3D" id="3.40.630.20">
    <property type="entry name" value="Peptidase C15, pyroglutamyl peptidase I-like"/>
    <property type="match status" value="2"/>
</dbReference>
<name>A0ABV4WY65_9CYAN</name>
<evidence type="ECO:0000313" key="5">
    <source>
        <dbReference type="EMBL" id="MFB2875455.1"/>
    </source>
</evidence>